<evidence type="ECO:0000256" key="4">
    <source>
        <dbReference type="SAM" id="MobiDB-lite"/>
    </source>
</evidence>
<dbReference type="GO" id="GO:0005681">
    <property type="term" value="C:spliceosomal complex"/>
    <property type="evidence" value="ECO:0007669"/>
    <property type="project" value="TreeGrafter"/>
</dbReference>
<dbReference type="Proteomes" id="UP001190700">
    <property type="component" value="Unassembled WGS sequence"/>
</dbReference>
<keyword evidence="3" id="KW-0175">Coiled coil</keyword>
<feature type="compositionally biased region" description="Basic residues" evidence="4">
    <location>
        <begin position="1"/>
        <end position="14"/>
    </location>
</feature>
<evidence type="ECO:0000256" key="2">
    <source>
        <dbReference type="ARBA" id="ARBA00034534"/>
    </source>
</evidence>
<feature type="compositionally biased region" description="Polar residues" evidence="4">
    <location>
        <begin position="56"/>
        <end position="73"/>
    </location>
</feature>
<feature type="region of interest" description="Disordered" evidence="4">
    <location>
        <begin position="363"/>
        <end position="417"/>
    </location>
</feature>
<feature type="coiled-coil region" evidence="3">
    <location>
        <begin position="103"/>
        <end position="164"/>
    </location>
</feature>
<reference evidence="7 8" key="1">
    <citation type="journal article" date="2015" name="Genome Biol. Evol.">
        <title>Comparative Genomics of a Bacterivorous Green Alga Reveals Evolutionary Causalities and Consequences of Phago-Mixotrophic Mode of Nutrition.</title>
        <authorList>
            <person name="Burns J.A."/>
            <person name="Paasch A."/>
            <person name="Narechania A."/>
            <person name="Kim E."/>
        </authorList>
    </citation>
    <scope>NUCLEOTIDE SEQUENCE [LARGE SCALE GENOMIC DNA]</scope>
    <source>
        <strain evidence="7 8">PLY_AMNH</strain>
    </source>
</reference>
<evidence type="ECO:0000256" key="1">
    <source>
        <dbReference type="ARBA" id="ARBA00006895"/>
    </source>
</evidence>
<evidence type="ECO:0000259" key="5">
    <source>
        <dbReference type="Pfam" id="PF09732"/>
    </source>
</evidence>
<dbReference type="Pfam" id="PF09732">
    <property type="entry name" value="CactinC_cactus"/>
    <property type="match status" value="1"/>
</dbReference>
<protein>
    <recommendedName>
        <fullName evidence="2">Splicing factor Cactin</fullName>
    </recommendedName>
</protein>
<dbReference type="InterPro" id="IPR018816">
    <property type="entry name" value="Cactin_central"/>
</dbReference>
<dbReference type="EMBL" id="LGRX02005247">
    <property type="protein sequence ID" value="KAK3278867.1"/>
    <property type="molecule type" value="Genomic_DNA"/>
</dbReference>
<proteinExistence type="inferred from homology"/>
<dbReference type="GO" id="GO:0045292">
    <property type="term" value="P:mRNA cis splicing, via spliceosome"/>
    <property type="evidence" value="ECO:0007669"/>
    <property type="project" value="TreeGrafter"/>
</dbReference>
<feature type="domain" description="Splicing factor Cactin C-terminal" evidence="5">
    <location>
        <begin position="543"/>
        <end position="661"/>
    </location>
</feature>
<keyword evidence="8" id="KW-1185">Reference proteome</keyword>
<feature type="compositionally biased region" description="Acidic residues" evidence="4">
    <location>
        <begin position="24"/>
        <end position="34"/>
    </location>
</feature>
<dbReference type="GO" id="GO:0005737">
    <property type="term" value="C:cytoplasm"/>
    <property type="evidence" value="ECO:0007669"/>
    <property type="project" value="TreeGrafter"/>
</dbReference>
<dbReference type="Pfam" id="PF10312">
    <property type="entry name" value="Cactin_mid"/>
    <property type="match status" value="1"/>
</dbReference>
<dbReference type="AlphaFoldDB" id="A0AAE0LBE6"/>
<comment type="similarity">
    <text evidence="1">Belongs to the CACTIN family.</text>
</comment>
<organism evidence="7 8">
    <name type="scientific">Cymbomonas tetramitiformis</name>
    <dbReference type="NCBI Taxonomy" id="36881"/>
    <lineage>
        <taxon>Eukaryota</taxon>
        <taxon>Viridiplantae</taxon>
        <taxon>Chlorophyta</taxon>
        <taxon>Pyramimonadophyceae</taxon>
        <taxon>Pyramimonadales</taxon>
        <taxon>Pyramimonadaceae</taxon>
        <taxon>Cymbomonas</taxon>
    </lineage>
</organism>
<accession>A0AAE0LBE6</accession>
<sequence length="674" mass="78129">MGKEKRKSRKKSKTSKREVSSSDSSDDSSTDEEELKERKRQKAEKKARKLGKRLQSETIAGYSNESNPFGDTNLTERFVWHKKLEKQINDGMDIKELGLRAERKRQENRMKEIQSVKKRREERELEKAQAEEEALLLNRERAAAEAADLEKKEEEFHLQQAKERSIIRVKEGRAKPIDVLSKNLNAEPKEFDLHSDEPHHIFAGLTYKEIQALKLDIRMHLELDIDSNLHQTFWHSLMVVCDHEENEIRRRDEADRARMRGEEPPVHHFEAGLHKTVDDDVKKMFENKTVTELQDMDDEIQDVIDRGGGDVEYWDAVSKRLKVYKARAQLHEIHSKLRVDAQVAQSAAQEQAVANAMGWLQEQELGGPPRGNDDDDPMAGLAETEKEASQWRELSPRGAGEPEPEPEPEAGSLSPTLYDESDFRADQLMDPEEDFRELQAMRKQVAHEEGRMFQVAAIEASADAPVQGDQAYRQMVTRTGEGRPEWSHPVNRMLNNLVGERAENQDELEARAKIQAQKIMGEAEPGEGDYRGEVAIEQQAYWWHDKYRPRKPKYFNRVHTGYEWNKYNQTHYDHDNPPPKVVQGYKFNIFYPDLIDKNTAPTYRVIPDGSKHGETALLIFQAGPPYEDIAFKIVNKDWEYSHKRGFKCSFERGIMHLYIKYVFPFPSGHFLRDS</sequence>
<evidence type="ECO:0000259" key="6">
    <source>
        <dbReference type="Pfam" id="PF10312"/>
    </source>
</evidence>
<gene>
    <name evidence="7" type="ORF">CYMTET_13223</name>
</gene>
<name>A0AAE0LBE6_9CHLO</name>
<dbReference type="PANTHER" id="PTHR21737">
    <property type="entry name" value="POLYGLUTAMINE BINDING PROTEIN 1/MARVEL MEMBRANE-ASSOCIATING DOMAIN CONTAINING 3"/>
    <property type="match status" value="1"/>
</dbReference>
<dbReference type="SMART" id="SM01050">
    <property type="entry name" value="CactinC_cactus"/>
    <property type="match status" value="1"/>
</dbReference>
<feature type="domain" description="Splicing factor cactin central" evidence="6">
    <location>
        <begin position="139"/>
        <end position="334"/>
    </location>
</feature>
<evidence type="ECO:0000313" key="7">
    <source>
        <dbReference type="EMBL" id="KAK3278867.1"/>
    </source>
</evidence>
<evidence type="ECO:0000313" key="8">
    <source>
        <dbReference type="Proteomes" id="UP001190700"/>
    </source>
</evidence>
<feature type="compositionally biased region" description="Basic residues" evidence="4">
    <location>
        <begin position="38"/>
        <end position="52"/>
    </location>
</feature>
<comment type="caution">
    <text evidence="7">The sequence shown here is derived from an EMBL/GenBank/DDBJ whole genome shotgun (WGS) entry which is preliminary data.</text>
</comment>
<dbReference type="InterPro" id="IPR019134">
    <property type="entry name" value="Cactin_C"/>
</dbReference>
<feature type="region of interest" description="Disordered" evidence="4">
    <location>
        <begin position="1"/>
        <end position="73"/>
    </location>
</feature>
<dbReference type="PANTHER" id="PTHR21737:SF4">
    <property type="entry name" value="SPLICING FACTOR CACTIN"/>
    <property type="match status" value="1"/>
</dbReference>
<evidence type="ECO:0000256" key="3">
    <source>
        <dbReference type="SAM" id="Coils"/>
    </source>
</evidence>